<dbReference type="AlphaFoldDB" id="A0A151PAL0"/>
<evidence type="ECO:0000256" key="1">
    <source>
        <dbReference type="SAM" id="Coils"/>
    </source>
</evidence>
<feature type="coiled-coil region" evidence="1">
    <location>
        <begin position="13"/>
        <end position="86"/>
    </location>
</feature>
<accession>A0A151PAL0</accession>
<dbReference type="EMBL" id="AKHW03000533">
    <property type="protein sequence ID" value="KYO45994.1"/>
    <property type="molecule type" value="Genomic_DNA"/>
</dbReference>
<reference evidence="2 3" key="1">
    <citation type="journal article" date="2012" name="Genome Biol.">
        <title>Sequencing three crocodilian genomes to illuminate the evolution of archosaurs and amniotes.</title>
        <authorList>
            <person name="St John J.A."/>
            <person name="Braun E.L."/>
            <person name="Isberg S.R."/>
            <person name="Miles L.G."/>
            <person name="Chong A.Y."/>
            <person name="Gongora J."/>
            <person name="Dalzell P."/>
            <person name="Moran C."/>
            <person name="Bed'hom B."/>
            <person name="Abzhanov A."/>
            <person name="Burgess S.C."/>
            <person name="Cooksey A.M."/>
            <person name="Castoe T.A."/>
            <person name="Crawford N.G."/>
            <person name="Densmore L.D."/>
            <person name="Drew J.C."/>
            <person name="Edwards S.V."/>
            <person name="Faircloth B.C."/>
            <person name="Fujita M.K."/>
            <person name="Greenwold M.J."/>
            <person name="Hoffmann F.G."/>
            <person name="Howard J.M."/>
            <person name="Iguchi T."/>
            <person name="Janes D.E."/>
            <person name="Khan S.Y."/>
            <person name="Kohno S."/>
            <person name="de Koning A.J."/>
            <person name="Lance S.L."/>
            <person name="McCarthy F.M."/>
            <person name="McCormack J.E."/>
            <person name="Merchant M.E."/>
            <person name="Peterson D.G."/>
            <person name="Pollock D.D."/>
            <person name="Pourmand N."/>
            <person name="Raney B.J."/>
            <person name="Roessler K.A."/>
            <person name="Sanford J.R."/>
            <person name="Sawyer R.H."/>
            <person name="Schmidt C.J."/>
            <person name="Triplett E.W."/>
            <person name="Tuberville T.D."/>
            <person name="Venegas-Anaya M."/>
            <person name="Howard J.T."/>
            <person name="Jarvis E.D."/>
            <person name="Guillette L.J.Jr."/>
            <person name="Glenn T.C."/>
            <person name="Green R.E."/>
            <person name="Ray D.A."/>
        </authorList>
    </citation>
    <scope>NUCLEOTIDE SEQUENCE [LARGE SCALE GENOMIC DNA]</scope>
    <source>
        <strain evidence="2">KSC_2009_1</strain>
    </source>
</reference>
<keyword evidence="3" id="KW-1185">Reference proteome</keyword>
<keyword evidence="1" id="KW-0175">Coiled coil</keyword>
<comment type="caution">
    <text evidence="2">The sequence shown here is derived from an EMBL/GenBank/DDBJ whole genome shotgun (WGS) entry which is preliminary data.</text>
</comment>
<protein>
    <submittedName>
        <fullName evidence="2">Uncharacterized protein</fullName>
    </submittedName>
</protein>
<organism evidence="2 3">
    <name type="scientific">Alligator mississippiensis</name>
    <name type="common">American alligator</name>
    <dbReference type="NCBI Taxonomy" id="8496"/>
    <lineage>
        <taxon>Eukaryota</taxon>
        <taxon>Metazoa</taxon>
        <taxon>Chordata</taxon>
        <taxon>Craniata</taxon>
        <taxon>Vertebrata</taxon>
        <taxon>Euteleostomi</taxon>
        <taxon>Archelosauria</taxon>
        <taxon>Archosauria</taxon>
        <taxon>Crocodylia</taxon>
        <taxon>Alligatoridae</taxon>
        <taxon>Alligatorinae</taxon>
        <taxon>Alligator</taxon>
    </lineage>
</organism>
<evidence type="ECO:0000313" key="2">
    <source>
        <dbReference type="EMBL" id="KYO45994.1"/>
    </source>
</evidence>
<name>A0A151PAL0_ALLMI</name>
<proteinExistence type="predicted"/>
<gene>
    <name evidence="2" type="ORF">Y1Q_0021590</name>
</gene>
<evidence type="ECO:0000313" key="3">
    <source>
        <dbReference type="Proteomes" id="UP000050525"/>
    </source>
</evidence>
<sequence>MIDNILARRSVQQHEMKKQRDEMKKKLNEEKVQLEKVLKKLQLEKKMFGKVSYQDRENKGTLQSRIHSTVENLPELEARVQNLRGELYIEREKKLRPYIGESLTVGAEPYQLQDMKMVNLSKTEEKMADKHKMKDDILTRVSEHKRFLLYHCKIIICFYLQPGCEKDKRTKINQETSLERGVQLTMEQLVLEVTTEMAKHLRQEIFSQKNPNWALSFDVILSATKEERNTKERREKKNDDDRTYFVLQHIKVQDHYSKKEVWKCMLEEHVEDESMKRGGYVDDGFNILASF</sequence>
<dbReference type="Proteomes" id="UP000050525">
    <property type="component" value="Unassembled WGS sequence"/>
</dbReference>